<sequence length="333" mass="39619">MKTLNLFYEEPENDRWIKYDRYPRKIIRRIFRGKAKPGGVMLIALQLMKGLDELGIPYRFNDYKYAKKHPTELIGIVGKPQLIFEKRFKNPILFGAGVYSHPIECPDLFEFYPNVKKILVPGNWIKEMFEPYYKHKVLAWPAGIDTAKWNPSIKKQKEYDFLIYDKIRWKHDEFETSLIQPIVNELERLKLTYTILKYGSYQPNELMEKLAVSLSAIFLCEHETQGQAYQQILSTNTPILAWDRGGYWQDPYYFPNKVKYKPVSSVPYWDERCGLKFEDISNFSDTLETFIYQLKRKDFKPRDYILEHLTLSICANKYVEIYTKTTDENSSNR</sequence>
<name>A0A4R5MIE2_9SPHI</name>
<dbReference type="SUPFAM" id="SSF53756">
    <property type="entry name" value="UDP-Glycosyltransferase/glycogen phosphorylase"/>
    <property type="match status" value="1"/>
</dbReference>
<keyword evidence="1" id="KW-0808">Transferase</keyword>
<dbReference type="AlphaFoldDB" id="A0A4R5MIE2"/>
<protein>
    <submittedName>
        <fullName evidence="1">Glycosyltransferase family 1 protein</fullName>
    </submittedName>
</protein>
<dbReference type="OrthoDB" id="7374792at2"/>
<comment type="caution">
    <text evidence="1">The sequence shown here is derived from an EMBL/GenBank/DDBJ whole genome shotgun (WGS) entry which is preliminary data.</text>
</comment>
<gene>
    <name evidence="1" type="ORF">EZJ43_14445</name>
</gene>
<dbReference type="Proteomes" id="UP000295668">
    <property type="component" value="Unassembled WGS sequence"/>
</dbReference>
<evidence type="ECO:0000313" key="2">
    <source>
        <dbReference type="Proteomes" id="UP000295668"/>
    </source>
</evidence>
<dbReference type="GO" id="GO:0016740">
    <property type="term" value="F:transferase activity"/>
    <property type="evidence" value="ECO:0007669"/>
    <property type="project" value="UniProtKB-KW"/>
</dbReference>
<proteinExistence type="predicted"/>
<reference evidence="1 2" key="1">
    <citation type="submission" date="2019-02" db="EMBL/GenBank/DDBJ databases">
        <title>Pedobacter sp. nov., a novel speices isolated from soil of pinguins habitat in Antarcitica.</title>
        <authorList>
            <person name="He R.-H."/>
        </authorList>
    </citation>
    <scope>NUCLEOTIDE SEQUENCE [LARGE SCALE GENOMIC DNA]</scope>
    <source>
        <strain evidence="1 2">E01020</strain>
    </source>
</reference>
<keyword evidence="2" id="KW-1185">Reference proteome</keyword>
<dbReference type="EMBL" id="SJCY01000011">
    <property type="protein sequence ID" value="TDG35291.1"/>
    <property type="molecule type" value="Genomic_DNA"/>
</dbReference>
<organism evidence="1 2">
    <name type="scientific">Pedobacter changchengzhani</name>
    <dbReference type="NCBI Taxonomy" id="2529274"/>
    <lineage>
        <taxon>Bacteria</taxon>
        <taxon>Pseudomonadati</taxon>
        <taxon>Bacteroidota</taxon>
        <taxon>Sphingobacteriia</taxon>
        <taxon>Sphingobacteriales</taxon>
        <taxon>Sphingobacteriaceae</taxon>
        <taxon>Pedobacter</taxon>
    </lineage>
</organism>
<evidence type="ECO:0000313" key="1">
    <source>
        <dbReference type="EMBL" id="TDG35291.1"/>
    </source>
</evidence>
<accession>A0A4R5MIE2</accession>